<keyword evidence="2" id="KW-1185">Reference proteome</keyword>
<evidence type="ECO:0000313" key="2">
    <source>
        <dbReference type="Proteomes" id="UP000663176"/>
    </source>
</evidence>
<dbReference type="Proteomes" id="UP000663176">
    <property type="component" value="Segment"/>
</dbReference>
<proteinExistence type="predicted"/>
<sequence length="64" mass="7344">MNLNCEALMIYKVNMNFQGYIRGTCTHEVEANSEEEAILNCPKYINESTIDIIRDDTEITDISL</sequence>
<dbReference type="KEGG" id="vg:65133444"/>
<name>A0A898KAN5_9CAUD</name>
<protein>
    <submittedName>
        <fullName evidence="1">Uncharacterized protein</fullName>
    </submittedName>
</protein>
<reference evidence="1" key="1">
    <citation type="submission" date="2021-01" db="EMBL/GenBank/DDBJ databases">
        <authorList>
            <person name="Li S."/>
            <person name="Lin Y."/>
        </authorList>
    </citation>
    <scope>NUCLEOTIDE SEQUENCE</scope>
</reference>
<dbReference type="EMBL" id="MW495044">
    <property type="protein sequence ID" value="QSJ03677.1"/>
    <property type="molecule type" value="Genomic_DNA"/>
</dbReference>
<dbReference type="GeneID" id="65133444"/>
<accession>A0A898KAN5</accession>
<dbReference type="RefSeq" id="YP_010114842.1">
    <property type="nucleotide sequence ID" value="NC_055919.1"/>
</dbReference>
<organism evidence="1 2">
    <name type="scientific">Klebsiella phage vB_KpnP_P184</name>
    <dbReference type="NCBI Taxonomy" id="2806547"/>
    <lineage>
        <taxon>Viruses</taxon>
        <taxon>Duplodnaviria</taxon>
        <taxon>Heunggongvirae</taxon>
        <taxon>Uroviricota</taxon>
        <taxon>Caudoviricetes</taxon>
        <taxon>Schitoviridae</taxon>
        <taxon>Efbeekayvirus</taxon>
        <taxon>Efbeekayvirus P184</taxon>
    </lineage>
</organism>
<evidence type="ECO:0000313" key="1">
    <source>
        <dbReference type="EMBL" id="QSJ03677.1"/>
    </source>
</evidence>